<dbReference type="InterPro" id="IPR036249">
    <property type="entry name" value="Thioredoxin-like_sf"/>
</dbReference>
<reference evidence="2 3" key="1">
    <citation type="submission" date="2024-06" db="EMBL/GenBank/DDBJ databases">
        <authorList>
            <person name="Woo H."/>
        </authorList>
    </citation>
    <scope>NUCLEOTIDE SEQUENCE [LARGE SCALE GENOMIC DNA]</scope>
    <source>
        <strain evidence="2 3">Si-c</strain>
    </source>
</reference>
<accession>A0ABV3QIS8</accession>
<evidence type="ECO:0000256" key="1">
    <source>
        <dbReference type="SAM" id="SignalP"/>
    </source>
</evidence>
<name>A0ABV3QIS8_9GAMM</name>
<dbReference type="Gene3D" id="3.40.30.10">
    <property type="entry name" value="Glutaredoxin"/>
    <property type="match status" value="1"/>
</dbReference>
<protein>
    <recommendedName>
        <fullName evidence="4">Thioredoxin domain-containing protein</fullName>
    </recommendedName>
</protein>
<dbReference type="EMBL" id="JBFOHK010000006">
    <property type="protein sequence ID" value="MEW9573749.1"/>
    <property type="molecule type" value="Genomic_DNA"/>
</dbReference>
<comment type="caution">
    <text evidence="2">The sequence shown here is derived from an EMBL/GenBank/DDBJ whole genome shotgun (WGS) entry which is preliminary data.</text>
</comment>
<feature type="signal peptide" evidence="1">
    <location>
        <begin position="1"/>
        <end position="20"/>
    </location>
</feature>
<keyword evidence="3" id="KW-1185">Reference proteome</keyword>
<sequence length="154" mass="16639">MRRAMLAVLLALVLPVLAHAGALTPLSAGEVPALLKPPARGVRILAVWALDCAYCEANMQALAKLQRAHPREIELVTVATDSIAQGTQITARLKAMQMDGYPARAYTEASPERLDFLIDPDWGGETPRTEIIHAGGRRQGISGELTEAQLHKLL</sequence>
<dbReference type="RefSeq" id="WP_367855806.1">
    <property type="nucleotide sequence ID" value="NZ_JBFOHK010000006.1"/>
</dbReference>
<organism evidence="2 3">
    <name type="scientific">Rhodanobacter lycopersici</name>
    <dbReference type="NCBI Taxonomy" id="3162487"/>
    <lineage>
        <taxon>Bacteria</taxon>
        <taxon>Pseudomonadati</taxon>
        <taxon>Pseudomonadota</taxon>
        <taxon>Gammaproteobacteria</taxon>
        <taxon>Lysobacterales</taxon>
        <taxon>Rhodanobacteraceae</taxon>
        <taxon>Rhodanobacter</taxon>
    </lineage>
</organism>
<feature type="chain" id="PRO_5045375681" description="Thioredoxin domain-containing protein" evidence="1">
    <location>
        <begin position="21"/>
        <end position="154"/>
    </location>
</feature>
<evidence type="ECO:0008006" key="4">
    <source>
        <dbReference type="Google" id="ProtNLM"/>
    </source>
</evidence>
<keyword evidence="1" id="KW-0732">Signal</keyword>
<dbReference type="Proteomes" id="UP001556220">
    <property type="component" value="Unassembled WGS sequence"/>
</dbReference>
<proteinExistence type="predicted"/>
<evidence type="ECO:0000313" key="2">
    <source>
        <dbReference type="EMBL" id="MEW9573749.1"/>
    </source>
</evidence>
<dbReference type="SUPFAM" id="SSF52833">
    <property type="entry name" value="Thioredoxin-like"/>
    <property type="match status" value="1"/>
</dbReference>
<evidence type="ECO:0000313" key="3">
    <source>
        <dbReference type="Proteomes" id="UP001556220"/>
    </source>
</evidence>
<gene>
    <name evidence="2" type="ORF">ABQJ54_18495</name>
</gene>